<reference evidence="2 3" key="1">
    <citation type="submission" date="2016-11" db="EMBL/GenBank/DDBJ databases">
        <authorList>
            <person name="Manzoor S."/>
        </authorList>
    </citation>
    <scope>NUCLEOTIDE SEQUENCE [LARGE SCALE GENOMIC DNA]</scope>
    <source>
        <strain evidence="2">Clostridium ultunense strain Esp</strain>
    </source>
</reference>
<dbReference type="OrthoDB" id="1708370at2"/>
<dbReference type="Proteomes" id="UP000245423">
    <property type="component" value="Chromosome 1"/>
</dbReference>
<dbReference type="Pfam" id="PF02120">
    <property type="entry name" value="Flg_hook"/>
    <property type="match status" value="1"/>
</dbReference>
<evidence type="ECO:0000259" key="1">
    <source>
        <dbReference type="Pfam" id="PF02120"/>
    </source>
</evidence>
<feature type="domain" description="Flagellar hook-length control protein-like C-terminal" evidence="1">
    <location>
        <begin position="307"/>
        <end position="385"/>
    </location>
</feature>
<name>M1Z3M7_9FIRM</name>
<accession>M1Z3M7</accession>
<dbReference type="Gene3D" id="3.30.750.140">
    <property type="match status" value="1"/>
</dbReference>
<evidence type="ECO:0000313" key="2">
    <source>
        <dbReference type="EMBL" id="SHD77015.1"/>
    </source>
</evidence>
<organism evidence="2 3">
    <name type="scientific">[Clostridium] ultunense Esp</name>
    <dbReference type="NCBI Taxonomy" id="1288971"/>
    <lineage>
        <taxon>Bacteria</taxon>
        <taxon>Bacillati</taxon>
        <taxon>Bacillota</taxon>
        <taxon>Tissierellia</taxon>
        <taxon>Tissierellales</taxon>
        <taxon>Tepidimicrobiaceae</taxon>
        <taxon>Schnuerera</taxon>
    </lineage>
</organism>
<dbReference type="CDD" id="cd17470">
    <property type="entry name" value="T3SS_Flik_C"/>
    <property type="match status" value="1"/>
</dbReference>
<sequence length="438" mass="50869">MTSLIILANNLQGVNKNPSNLKNFDVDNEKDFSQILEGERKKQNNTIVDHKHKVKPFAEEKIKEENTVEKEMDIRSEEGHKSIGELEDEISPIFNSILNLLFTLNPLSEEFNEMDIENLNTEIKKATTILGELILQKGLSFAYEDYENIFEIFEYIDGLVQTIEKELNIENEWIEEGFIEFKDNFDGLKEMLESKIPITYGDTQGVDEYQIDCEGEENSINLDQGQAEKIDFDETSTTEKELSKKDEPSIENVADIIDEANIEDVESNTPVLQIESRIVLEPNPKILDKEFEEIDKKMVFEQIVEKAKLIVDDNKQEIRIKLKPEILGELILKMEVEKGSLLAKVLVDNYRTKELLEANLYQFKEEMKDNGLEIKTFEVFVGTNEDFERENRKEFYLNKKPSKLKIKNNRSKGIEIYDEAPTRTIQRSYHEGQLNLFA</sequence>
<evidence type="ECO:0000313" key="3">
    <source>
        <dbReference type="Proteomes" id="UP000245423"/>
    </source>
</evidence>
<gene>
    <name evidence="2" type="ORF">CUESP1_1652</name>
</gene>
<dbReference type="RefSeq" id="WP_005587805.1">
    <property type="nucleotide sequence ID" value="NZ_LT669839.1"/>
</dbReference>
<protein>
    <recommendedName>
        <fullName evidence="1">Flagellar hook-length control protein-like C-terminal domain-containing protein</fullName>
    </recommendedName>
</protein>
<dbReference type="InterPro" id="IPR021136">
    <property type="entry name" value="Flagellar_hook_control-like_C"/>
</dbReference>
<dbReference type="AlphaFoldDB" id="M1Z3M7"/>
<keyword evidence="3" id="KW-1185">Reference proteome</keyword>
<dbReference type="EMBL" id="LT669839">
    <property type="protein sequence ID" value="SHD77015.1"/>
    <property type="molecule type" value="Genomic_DNA"/>
</dbReference>
<dbReference type="InterPro" id="IPR038610">
    <property type="entry name" value="FliK-like_C_sf"/>
</dbReference>
<dbReference type="HOGENOM" id="CLU_625152_0_0_9"/>
<proteinExistence type="predicted"/>